<dbReference type="AlphaFoldDB" id="A0A179BZT9"/>
<protein>
    <submittedName>
        <fullName evidence="1">Uncharacterized protein</fullName>
    </submittedName>
</protein>
<organism evidence="1">
    <name type="scientific">Rhizobium leguminosarum</name>
    <dbReference type="NCBI Taxonomy" id="384"/>
    <lineage>
        <taxon>Bacteria</taxon>
        <taxon>Pseudomonadati</taxon>
        <taxon>Pseudomonadota</taxon>
        <taxon>Alphaproteobacteria</taxon>
        <taxon>Hyphomicrobiales</taxon>
        <taxon>Rhizobiaceae</taxon>
        <taxon>Rhizobium/Agrobacterium group</taxon>
        <taxon>Rhizobium</taxon>
    </lineage>
</organism>
<gene>
    <name evidence="1" type="ORF">A4U53_37140</name>
</gene>
<reference evidence="1" key="1">
    <citation type="submission" date="2016-04" db="EMBL/GenBank/DDBJ databases">
        <title>Fast-growing isolate from the root nodules of Vavilovia formosa.</title>
        <authorList>
            <person name="Kimeklis A."/>
            <person name="Safronova V."/>
            <person name="Belimov A."/>
            <person name="Andronov E."/>
        </authorList>
    </citation>
    <scope>NUCLEOTIDE SEQUENCE [LARGE SCALE GENOMIC DNA]</scope>
    <source>
        <strain evidence="1">Vaf-46</strain>
    </source>
</reference>
<evidence type="ECO:0000313" key="1">
    <source>
        <dbReference type="EMBL" id="OAP97059.1"/>
    </source>
</evidence>
<dbReference type="EMBL" id="LWBS01000017">
    <property type="protein sequence ID" value="OAP97059.1"/>
    <property type="molecule type" value="Genomic_DNA"/>
</dbReference>
<accession>A0A179BZT9</accession>
<proteinExistence type="predicted"/>
<comment type="caution">
    <text evidence="1">The sequence shown here is derived from an EMBL/GenBank/DDBJ whole genome shotgun (WGS) entry which is preliminary data.</text>
</comment>
<name>A0A179BZT9_RHILE</name>
<sequence>MGDFIHEQIIPHQAERILLVIPRQVEKPLVAGEHQKQPVDISQRDRSVQFKIVATDRNHAHSISMIKDISQMISMLSLRHLRVAGSNSFKSTNCGGCRKLI</sequence>